<organism evidence="1 2">
    <name type="scientific">Exiguobacterium antarcticum</name>
    <dbReference type="NCBI Taxonomy" id="132920"/>
    <lineage>
        <taxon>Bacteria</taxon>
        <taxon>Bacillati</taxon>
        <taxon>Bacillota</taxon>
        <taxon>Bacilli</taxon>
        <taxon>Bacillales</taxon>
        <taxon>Bacillales Family XII. Incertae Sedis</taxon>
        <taxon>Exiguobacterium</taxon>
    </lineage>
</organism>
<proteinExistence type="predicted"/>
<evidence type="ECO:0000313" key="2">
    <source>
        <dbReference type="Proteomes" id="UP001243286"/>
    </source>
</evidence>
<comment type="caution">
    <text evidence="1">The sequence shown here is derived from an EMBL/GenBank/DDBJ whole genome shotgun (WGS) entry which is preliminary data.</text>
</comment>
<gene>
    <name evidence="1" type="ORF">QK289_08105</name>
</gene>
<sequence>MTPLFEERLMADLFSSTNNPSYGLPTLPEQETDWLTKELQDRIVNDAEQKSLSLGIIQSREEEHV</sequence>
<dbReference type="RefSeq" id="WP_014969506.1">
    <property type="nucleotide sequence ID" value="NZ_JANJYY010000012.1"/>
</dbReference>
<evidence type="ECO:0000313" key="1">
    <source>
        <dbReference type="EMBL" id="MDI3234966.1"/>
    </source>
</evidence>
<name>A0ABT6R1Y9_9BACL</name>
<accession>A0ABT6R1Y9</accession>
<dbReference type="EMBL" id="JASBQV010000010">
    <property type="protein sequence ID" value="MDI3234966.1"/>
    <property type="molecule type" value="Genomic_DNA"/>
</dbReference>
<dbReference type="Proteomes" id="UP001243286">
    <property type="component" value="Unassembled WGS sequence"/>
</dbReference>
<reference evidence="1 2" key="1">
    <citation type="submission" date="2023-04" db="EMBL/GenBank/DDBJ databases">
        <title>Antarctic isolates genomes.</title>
        <authorList>
            <person name="Dimov S.G."/>
        </authorList>
    </citation>
    <scope>NUCLEOTIDE SEQUENCE [LARGE SCALE GENOMIC DNA]</scope>
    <source>
        <strain evidence="1 2">AL19</strain>
    </source>
</reference>
<protein>
    <submittedName>
        <fullName evidence="1">Uncharacterized protein</fullName>
    </submittedName>
</protein>
<keyword evidence="2" id="KW-1185">Reference proteome</keyword>